<dbReference type="AlphaFoldDB" id="A0A7S4MY12"/>
<evidence type="ECO:0000256" key="1">
    <source>
        <dbReference type="SAM" id="MobiDB-lite"/>
    </source>
</evidence>
<name>A0A7S4MY12_9STRA</name>
<feature type="region of interest" description="Disordered" evidence="1">
    <location>
        <begin position="40"/>
        <end position="81"/>
    </location>
</feature>
<evidence type="ECO:0008006" key="4">
    <source>
        <dbReference type="Google" id="ProtNLM"/>
    </source>
</evidence>
<accession>A0A7S4MY12</accession>
<dbReference type="EMBL" id="HBKQ01032310">
    <property type="protein sequence ID" value="CAE2252481.1"/>
    <property type="molecule type" value="Transcribed_RNA"/>
</dbReference>
<feature type="chain" id="PRO_5031279496" description="KIF-binding protein" evidence="2">
    <location>
        <begin position="27"/>
        <end position="568"/>
    </location>
</feature>
<keyword evidence="2" id="KW-0732">Signal</keyword>
<proteinExistence type="predicted"/>
<evidence type="ECO:0000256" key="2">
    <source>
        <dbReference type="SAM" id="SignalP"/>
    </source>
</evidence>
<feature type="compositionally biased region" description="Gly residues" evidence="1">
    <location>
        <begin position="68"/>
        <end position="77"/>
    </location>
</feature>
<evidence type="ECO:0000313" key="3">
    <source>
        <dbReference type="EMBL" id="CAE2252481.1"/>
    </source>
</evidence>
<feature type="region of interest" description="Disordered" evidence="1">
    <location>
        <begin position="425"/>
        <end position="448"/>
    </location>
</feature>
<organism evidence="3">
    <name type="scientific">Odontella aurita</name>
    <dbReference type="NCBI Taxonomy" id="265563"/>
    <lineage>
        <taxon>Eukaryota</taxon>
        <taxon>Sar</taxon>
        <taxon>Stramenopiles</taxon>
        <taxon>Ochrophyta</taxon>
        <taxon>Bacillariophyta</taxon>
        <taxon>Mediophyceae</taxon>
        <taxon>Biddulphiophycidae</taxon>
        <taxon>Eupodiscales</taxon>
        <taxon>Odontellaceae</taxon>
        <taxon>Odontella</taxon>
    </lineage>
</organism>
<sequence>MNMRTLWKSTIVAAYGLLSLSMSARSFSPRPIVVETAGRSAGMPSDTIRGRRRRRPQVRIVLHSTPGDVGGGGGAGGFSSNRASAKARHGYAIPLIGPIPNARPLLPGGTLALDPPTPLQWKALEESVVVHRNFLKGQEAGGEDGSAAVGIIDAAPLVAVIDNYSGLAPTGTLGSNAGERGRYATLAAVVGISSKGGNRDGTSTRSNDDAENNFADSFMRFGVDDDMISPFSSTVRLVGVGRAVLRDFFYKTPTLLHPEARLGEAASGGSAEWHVEDEDDEDEWDDGYADSTPIVMAEFTTLRDASTLSYGDSEKLGTKGARSARTSPVHAVAELHRVSNQVGWMHDSRRRLAAGLTAAKARLELRGKRKMWEGEDARAQEEEYEYDDYDGIGLTGSGFSTSVAQWEDDADDIMSVEELLIKFHKQNSNEEEERSEAAASPEIEGRDLPSSLSRVAEMENYGLNYYSYFSSIPDLTSVALNTLEPYYSKEYREKEEHELQVFSFIAFRSLEGYADPMDLAWSLHCQSTIERLHRAYDIMLLHRRELEDIAEKISQELADCGEECTDLW</sequence>
<feature type="signal peptide" evidence="2">
    <location>
        <begin position="1"/>
        <end position="26"/>
    </location>
</feature>
<protein>
    <recommendedName>
        <fullName evidence="4">KIF-binding protein</fullName>
    </recommendedName>
</protein>
<reference evidence="3" key="1">
    <citation type="submission" date="2021-01" db="EMBL/GenBank/DDBJ databases">
        <authorList>
            <person name="Corre E."/>
            <person name="Pelletier E."/>
            <person name="Niang G."/>
            <person name="Scheremetjew M."/>
            <person name="Finn R."/>
            <person name="Kale V."/>
            <person name="Holt S."/>
            <person name="Cochrane G."/>
            <person name="Meng A."/>
            <person name="Brown T."/>
            <person name="Cohen L."/>
        </authorList>
    </citation>
    <scope>NUCLEOTIDE SEQUENCE</scope>
    <source>
        <strain evidence="3">Isolate 1302-5</strain>
    </source>
</reference>
<gene>
    <name evidence="3" type="ORF">OAUR00152_LOCUS22055</name>
</gene>